<dbReference type="RefSeq" id="XP_022236794.1">
    <property type="nucleotide sequence ID" value="XM_022381086.1"/>
</dbReference>
<evidence type="ECO:0000259" key="6">
    <source>
        <dbReference type="Pfam" id="PF23894"/>
    </source>
</evidence>
<keyword evidence="3" id="KW-0812">Transmembrane</keyword>
<dbReference type="Pfam" id="PF23894">
    <property type="entry name" value="LD_SV2"/>
    <property type="match status" value="1"/>
</dbReference>
<name>A0ABM1RZI9_LIMPO</name>
<dbReference type="SUPFAM" id="SSF103473">
    <property type="entry name" value="MFS general substrate transporter"/>
    <property type="match status" value="1"/>
</dbReference>
<keyword evidence="4" id="KW-1133">Transmembrane helix</keyword>
<evidence type="ECO:0000256" key="4">
    <source>
        <dbReference type="ARBA" id="ARBA00022989"/>
    </source>
</evidence>
<reference evidence="8" key="1">
    <citation type="submission" date="2025-08" db="UniProtKB">
        <authorList>
            <consortium name="RefSeq"/>
        </authorList>
    </citation>
    <scope>IDENTIFICATION</scope>
    <source>
        <tissue evidence="8">Muscle</tissue>
    </source>
</reference>
<accession>A0ABM1RZI9</accession>
<protein>
    <submittedName>
        <fullName evidence="8">Synaptic vesicle glycoprotein 2C-like</fullName>
    </submittedName>
</protein>
<dbReference type="Proteomes" id="UP000694941">
    <property type="component" value="Unplaced"/>
</dbReference>
<evidence type="ECO:0000313" key="8">
    <source>
        <dbReference type="RefSeq" id="XP_022236794.1"/>
    </source>
</evidence>
<dbReference type="SUPFAM" id="SSF141571">
    <property type="entry name" value="Pentapeptide repeat-like"/>
    <property type="match status" value="1"/>
</dbReference>
<sequence>MSIWFPEYIKKLHIDQSKTDEEYNRTIQDVQFNVTMENIHFQHSYFQNVQFQSMILSHCLFEGCIFVNCTFSDVRSSKTFFRNSEFLDVLFVDTDFHDYRFQNCSLYDSSFFSTKAGCTLDFDISFDLQPIFLENLLAQLAIIPGNIMSSYVLDQLGRVKTMGTSLFLTSLSAFFIWFLESKAAVIGFETVFNFISISGWNGVDVITTETYPAHL</sequence>
<keyword evidence="5" id="KW-0472">Membrane</keyword>
<dbReference type="PANTHER" id="PTHR23511:SF42">
    <property type="entry name" value="SYNAPTIC VESICLE GLYCOPROTEIN 2C-LIKE"/>
    <property type="match status" value="1"/>
</dbReference>
<feature type="domain" description="SV2A/B/C luminal" evidence="6">
    <location>
        <begin position="24"/>
        <end position="111"/>
    </location>
</feature>
<dbReference type="InterPro" id="IPR036259">
    <property type="entry name" value="MFS_trans_sf"/>
</dbReference>
<comment type="subcellular location">
    <subcellularLocation>
        <location evidence="1">Membrane</location>
        <topology evidence="1">Multi-pass membrane protein</topology>
    </subcellularLocation>
</comment>
<dbReference type="Gene3D" id="2.160.20.80">
    <property type="entry name" value="E3 ubiquitin-protein ligase SopA"/>
    <property type="match status" value="1"/>
</dbReference>
<evidence type="ECO:0000256" key="2">
    <source>
        <dbReference type="ARBA" id="ARBA00022448"/>
    </source>
</evidence>
<keyword evidence="2" id="KW-0813">Transport</keyword>
<evidence type="ECO:0000256" key="1">
    <source>
        <dbReference type="ARBA" id="ARBA00004141"/>
    </source>
</evidence>
<dbReference type="PANTHER" id="PTHR23511">
    <property type="entry name" value="SYNAPTIC VESICLE GLYCOPROTEIN 2"/>
    <property type="match status" value="1"/>
</dbReference>
<dbReference type="GeneID" id="111084347"/>
<evidence type="ECO:0000313" key="7">
    <source>
        <dbReference type="Proteomes" id="UP000694941"/>
    </source>
</evidence>
<keyword evidence="7" id="KW-1185">Reference proteome</keyword>
<dbReference type="InterPro" id="IPR055415">
    <property type="entry name" value="LD_SV2"/>
</dbReference>
<proteinExistence type="predicted"/>
<evidence type="ECO:0000256" key="5">
    <source>
        <dbReference type="ARBA" id="ARBA00023136"/>
    </source>
</evidence>
<feature type="non-terminal residue" evidence="8">
    <location>
        <position position="215"/>
    </location>
</feature>
<organism evidence="7 8">
    <name type="scientific">Limulus polyphemus</name>
    <name type="common">Atlantic horseshoe crab</name>
    <dbReference type="NCBI Taxonomy" id="6850"/>
    <lineage>
        <taxon>Eukaryota</taxon>
        <taxon>Metazoa</taxon>
        <taxon>Ecdysozoa</taxon>
        <taxon>Arthropoda</taxon>
        <taxon>Chelicerata</taxon>
        <taxon>Merostomata</taxon>
        <taxon>Xiphosura</taxon>
        <taxon>Limulidae</taxon>
        <taxon>Limulus</taxon>
    </lineage>
</organism>
<evidence type="ECO:0000256" key="3">
    <source>
        <dbReference type="ARBA" id="ARBA00022692"/>
    </source>
</evidence>
<gene>
    <name evidence="8" type="primary">LOC111084347</name>
</gene>